<name>A0A060Y663_ONCMY</name>
<dbReference type="AlphaFoldDB" id="A0A060Y663"/>
<reference evidence="1" key="1">
    <citation type="journal article" date="2014" name="Nat. Commun.">
        <title>The rainbow trout genome provides novel insights into evolution after whole-genome duplication in vertebrates.</title>
        <authorList>
            <person name="Berthelot C."/>
            <person name="Brunet F."/>
            <person name="Chalopin D."/>
            <person name="Juanchich A."/>
            <person name="Bernard M."/>
            <person name="Noel B."/>
            <person name="Bento P."/>
            <person name="Da Silva C."/>
            <person name="Labadie K."/>
            <person name="Alberti A."/>
            <person name="Aury J.M."/>
            <person name="Louis A."/>
            <person name="Dehais P."/>
            <person name="Bardou P."/>
            <person name="Montfort J."/>
            <person name="Klopp C."/>
            <person name="Cabau C."/>
            <person name="Gaspin C."/>
            <person name="Thorgaard G.H."/>
            <person name="Boussaha M."/>
            <person name="Quillet E."/>
            <person name="Guyomard R."/>
            <person name="Galiana D."/>
            <person name="Bobe J."/>
            <person name="Volff J.N."/>
            <person name="Genet C."/>
            <person name="Wincker P."/>
            <person name="Jaillon O."/>
            <person name="Roest Crollius H."/>
            <person name="Guiguen Y."/>
        </authorList>
    </citation>
    <scope>NUCLEOTIDE SEQUENCE [LARGE SCALE GENOMIC DNA]</scope>
</reference>
<evidence type="ECO:0000313" key="2">
    <source>
        <dbReference type="Proteomes" id="UP000193380"/>
    </source>
</evidence>
<organism evidence="1 2">
    <name type="scientific">Oncorhynchus mykiss</name>
    <name type="common">Rainbow trout</name>
    <name type="synonym">Salmo gairdneri</name>
    <dbReference type="NCBI Taxonomy" id="8022"/>
    <lineage>
        <taxon>Eukaryota</taxon>
        <taxon>Metazoa</taxon>
        <taxon>Chordata</taxon>
        <taxon>Craniata</taxon>
        <taxon>Vertebrata</taxon>
        <taxon>Euteleostomi</taxon>
        <taxon>Actinopterygii</taxon>
        <taxon>Neopterygii</taxon>
        <taxon>Teleostei</taxon>
        <taxon>Protacanthopterygii</taxon>
        <taxon>Salmoniformes</taxon>
        <taxon>Salmonidae</taxon>
        <taxon>Salmoninae</taxon>
        <taxon>Oncorhynchus</taxon>
    </lineage>
</organism>
<dbReference type="PaxDb" id="8022-A0A060Y663"/>
<evidence type="ECO:0000313" key="1">
    <source>
        <dbReference type="EMBL" id="CDQ84660.1"/>
    </source>
</evidence>
<protein>
    <submittedName>
        <fullName evidence="1">Uncharacterized protein</fullName>
    </submittedName>
</protein>
<reference evidence="1" key="2">
    <citation type="submission" date="2014-03" db="EMBL/GenBank/DDBJ databases">
        <authorList>
            <person name="Genoscope - CEA"/>
        </authorList>
    </citation>
    <scope>NUCLEOTIDE SEQUENCE</scope>
</reference>
<proteinExistence type="predicted"/>
<accession>A0A060Y663</accession>
<dbReference type="Proteomes" id="UP000193380">
    <property type="component" value="Unassembled WGS sequence"/>
</dbReference>
<sequence>MRKMEQRWIKEEMNGCKERLIKPPDQLNLTEAELKEEFIMILTENNPQDPQNIVCYSFKDELVFTDFIKLSFGESRVRKTRGRATSYQGLWNIVRLPQTNRLPLPVWHEGGQDSQVLHGSPSASSWKSIMLTTWRWMQLRGTTSTPRSSSPAALTWSQIM</sequence>
<gene>
    <name evidence="1" type="ORF">GSONMT00032331001</name>
</gene>
<dbReference type="EMBL" id="FR906513">
    <property type="protein sequence ID" value="CDQ84660.1"/>
    <property type="molecule type" value="Genomic_DNA"/>
</dbReference>
<dbReference type="STRING" id="8022.A0A060Y663"/>